<feature type="signal peptide" evidence="2">
    <location>
        <begin position="1"/>
        <end position="22"/>
    </location>
</feature>
<evidence type="ECO:0000313" key="4">
    <source>
        <dbReference type="Proteomes" id="UP000476696"/>
    </source>
</evidence>
<name>A0A6M2AYC4_9GAMM</name>
<keyword evidence="4" id="KW-1185">Reference proteome</keyword>
<dbReference type="AlphaFoldDB" id="A0A6M2AYC4"/>
<evidence type="ECO:0000256" key="2">
    <source>
        <dbReference type="SAM" id="SignalP"/>
    </source>
</evidence>
<dbReference type="EMBL" id="JAADJS010000001">
    <property type="protein sequence ID" value="NGX85950.1"/>
    <property type="molecule type" value="Genomic_DNA"/>
</dbReference>
<feature type="compositionally biased region" description="Basic and acidic residues" evidence="1">
    <location>
        <begin position="68"/>
        <end position="77"/>
    </location>
</feature>
<evidence type="ECO:0008006" key="5">
    <source>
        <dbReference type="Google" id="ProtNLM"/>
    </source>
</evidence>
<dbReference type="RefSeq" id="WP_165057324.1">
    <property type="nucleotide sequence ID" value="NZ_JAADJS010000001.1"/>
</dbReference>
<feature type="chain" id="PRO_5026849307" description="Acid shock protein" evidence="2">
    <location>
        <begin position="23"/>
        <end position="77"/>
    </location>
</feature>
<feature type="compositionally biased region" description="Basic residues" evidence="1">
    <location>
        <begin position="37"/>
        <end position="53"/>
    </location>
</feature>
<gene>
    <name evidence="3" type="ORF">GW579_02480</name>
</gene>
<proteinExistence type="predicted"/>
<comment type="caution">
    <text evidence="3">The sequence shown here is derived from an EMBL/GenBank/DDBJ whole genome shotgun (WGS) entry which is preliminary data.</text>
</comment>
<keyword evidence="2" id="KW-0732">Signal</keyword>
<feature type="region of interest" description="Disordered" evidence="1">
    <location>
        <begin position="21"/>
        <end position="77"/>
    </location>
</feature>
<accession>A0A6M2AYC4</accession>
<evidence type="ECO:0000313" key="3">
    <source>
        <dbReference type="EMBL" id="NGX85950.1"/>
    </source>
</evidence>
<protein>
    <recommendedName>
        <fullName evidence="5">Acid shock protein</fullName>
    </recommendedName>
</protein>
<organism evidence="3 4">
    <name type="scientific">Rahnella contaminans</name>
    <dbReference type="NCBI Taxonomy" id="2703882"/>
    <lineage>
        <taxon>Bacteria</taxon>
        <taxon>Pseudomonadati</taxon>
        <taxon>Pseudomonadota</taxon>
        <taxon>Gammaproteobacteria</taxon>
        <taxon>Enterobacterales</taxon>
        <taxon>Yersiniaceae</taxon>
        <taxon>Rahnella</taxon>
    </lineage>
</organism>
<dbReference type="Proteomes" id="UP000476696">
    <property type="component" value="Unassembled WGS sequence"/>
</dbReference>
<sequence length="77" mass="8306">MIKSGIVVLCALLATASLSAYAEGPHNGPVSQPQPVHKVHKPVVKHKKPHHQVKPAPVHPKAKPKPPVKHEPKPPRP</sequence>
<reference evidence="3 4" key="1">
    <citation type="submission" date="2020-03" db="EMBL/GenBank/DDBJ databases">
        <title>Rahnella aceri sp. nov., isoated from traditional Jeju Makgeolli.</title>
        <authorList>
            <person name="Kim I.S."/>
            <person name="Jeon D."/>
        </authorList>
    </citation>
    <scope>NUCLEOTIDE SEQUENCE [LARGE SCALE GENOMIC DNA]</scope>
    <source>
        <strain evidence="3 4">Lac-M11</strain>
    </source>
</reference>
<evidence type="ECO:0000256" key="1">
    <source>
        <dbReference type="SAM" id="MobiDB-lite"/>
    </source>
</evidence>